<evidence type="ECO:0000256" key="5">
    <source>
        <dbReference type="ARBA" id="ARBA00022880"/>
    </source>
</evidence>
<gene>
    <name evidence="6" type="primary">yabA</name>
    <name evidence="8" type="ORF">C8U37_11616</name>
</gene>
<accession>A0A2T5IFV9</accession>
<keyword evidence="1 6" id="KW-0963">Cytoplasm</keyword>
<dbReference type="GO" id="GO:0008156">
    <property type="term" value="P:negative regulation of DNA replication"/>
    <property type="evidence" value="ECO:0007669"/>
    <property type="project" value="UniProtKB-UniRule"/>
</dbReference>
<evidence type="ECO:0000256" key="1">
    <source>
        <dbReference type="ARBA" id="ARBA00022490"/>
    </source>
</evidence>
<comment type="subcellular location">
    <subcellularLocation>
        <location evidence="6">Cytoplasm</location>
        <location evidence="6">Nucleoid</location>
    </subcellularLocation>
    <text evidence="6">Localizes in tight foci, which correspond to the replisome at mid-cell throughout the cell cycle.</text>
</comment>
<evidence type="ECO:0000256" key="2">
    <source>
        <dbReference type="ARBA" id="ARBA00022705"/>
    </source>
</evidence>
<dbReference type="GO" id="GO:0006260">
    <property type="term" value="P:DNA replication"/>
    <property type="evidence" value="ECO:0007669"/>
    <property type="project" value="UniProtKB-KW"/>
</dbReference>
<comment type="caution">
    <text evidence="8">The sequence shown here is derived from an EMBL/GenBank/DDBJ whole genome shotgun (WGS) entry which is preliminary data.</text>
</comment>
<keyword evidence="7" id="KW-0175">Coiled coil</keyword>
<protein>
    <recommendedName>
        <fullName evidence="6">Replication initiation control protein YabA</fullName>
    </recommendedName>
</protein>
<proteinExistence type="inferred from homology"/>
<evidence type="ECO:0000256" key="6">
    <source>
        <dbReference type="HAMAP-Rule" id="MF_01159"/>
    </source>
</evidence>
<evidence type="ECO:0000256" key="7">
    <source>
        <dbReference type="SAM" id="Coils"/>
    </source>
</evidence>
<dbReference type="HAMAP" id="MF_01159">
    <property type="entry name" value="YabA"/>
    <property type="match status" value="1"/>
</dbReference>
<comment type="subunit">
    <text evidence="6">Homotetramer. Interacts with both DnaA and DnaN, acting as a bridge between these two proteins.</text>
</comment>
<feature type="coiled-coil region" evidence="7">
    <location>
        <begin position="35"/>
        <end position="83"/>
    </location>
</feature>
<feature type="binding site" evidence="6">
    <location>
        <position position="105"/>
    </location>
    <ligand>
        <name>Zn(2+)</name>
        <dbReference type="ChEBI" id="CHEBI:29105"/>
    </ligand>
</feature>
<evidence type="ECO:0000313" key="8">
    <source>
        <dbReference type="EMBL" id="PTQ82675.1"/>
    </source>
</evidence>
<keyword evidence="2 6" id="KW-0235">DNA replication</keyword>
<dbReference type="Gene3D" id="1.20.5.1000">
    <property type="entry name" value="arf6 gtpase in complex with a specific effector, jip4"/>
    <property type="match status" value="1"/>
</dbReference>
<evidence type="ECO:0000313" key="9">
    <source>
        <dbReference type="Proteomes" id="UP000244161"/>
    </source>
</evidence>
<keyword evidence="5 6" id="KW-0236">DNA replication inhibitor</keyword>
<keyword evidence="4 6" id="KW-0862">Zinc</keyword>
<keyword evidence="9" id="KW-1185">Reference proteome</keyword>
<dbReference type="Pfam" id="PF06156">
    <property type="entry name" value="YabA"/>
    <property type="match status" value="1"/>
</dbReference>
<comment type="cofactor">
    <cofactor evidence="6">
        <name>Zn(2+)</name>
        <dbReference type="ChEBI" id="CHEBI:29105"/>
    </cofactor>
    <text evidence="6">Binds 1 zinc ion per subunit.</text>
</comment>
<dbReference type="EMBL" id="QAOM01000016">
    <property type="protein sequence ID" value="PTQ82675.1"/>
    <property type="molecule type" value="Genomic_DNA"/>
</dbReference>
<feature type="binding site" evidence="6">
    <location>
        <position position="122"/>
    </location>
    <ligand>
        <name>Zn(2+)</name>
        <dbReference type="ChEBI" id="CHEBI:29105"/>
    </ligand>
</feature>
<comment type="similarity">
    <text evidence="6">Belongs to the YabA family.</text>
</comment>
<dbReference type="GO" id="GO:0043590">
    <property type="term" value="C:bacterial nucleoid"/>
    <property type="evidence" value="ECO:0007669"/>
    <property type="project" value="UniProtKB-UniRule"/>
</dbReference>
<evidence type="ECO:0000256" key="4">
    <source>
        <dbReference type="ARBA" id="ARBA00022833"/>
    </source>
</evidence>
<dbReference type="PIRSF" id="PIRSF021439">
    <property type="entry name" value="DUF972"/>
    <property type="match status" value="1"/>
</dbReference>
<feature type="binding site" evidence="6">
    <location>
        <position position="103"/>
    </location>
    <ligand>
        <name>Zn(2+)</name>
        <dbReference type="ChEBI" id="CHEBI:29105"/>
    </ligand>
</feature>
<evidence type="ECO:0000256" key="3">
    <source>
        <dbReference type="ARBA" id="ARBA00022723"/>
    </source>
</evidence>
<comment type="function">
    <text evidence="6">Involved in control of chromosome replication initiation. Inhibits the cooperative binding of DnaA to the oriC region, thus negatively regulating initiation of chromosome replication. Inhibits the ability of DnaA-ATP to form a helix on DNA; does not disassemble preformed DnaA-DNA helices. Decreases the residence time of DnaA on the chromosome at its binding sites (oriC, replication forks and promoter-binding sites). Tethers DnaA to the replication machinery via the DNA polymerase beta sliding clamp subunit (dnaN). Associates with oriC and other DnaA targets on the chromosome in a DnaA-dependent manner.</text>
</comment>
<reference evidence="8 9" key="1">
    <citation type="submission" date="2018-04" db="EMBL/GenBank/DDBJ databases">
        <title>Genomic Encyclopedia of Archaeal and Bacterial Type Strains, Phase II (KMG-II): from individual species to whole genera.</title>
        <authorList>
            <person name="Goeker M."/>
        </authorList>
    </citation>
    <scope>NUCLEOTIDE SEQUENCE [LARGE SCALE GENOMIC DNA]</scope>
    <source>
        <strain evidence="8 9">DSM 18806</strain>
    </source>
</reference>
<dbReference type="SUPFAM" id="SSF90257">
    <property type="entry name" value="Myosin rod fragments"/>
    <property type="match status" value="1"/>
</dbReference>
<feature type="binding site" evidence="6">
    <location>
        <position position="119"/>
    </location>
    <ligand>
        <name>Zn(2+)</name>
        <dbReference type="ChEBI" id="CHEBI:29105"/>
    </ligand>
</feature>
<dbReference type="Proteomes" id="UP000244161">
    <property type="component" value="Unassembled WGS sequence"/>
</dbReference>
<dbReference type="GO" id="GO:0008270">
    <property type="term" value="F:zinc ion binding"/>
    <property type="evidence" value="ECO:0007669"/>
    <property type="project" value="UniProtKB-UniRule"/>
</dbReference>
<dbReference type="AlphaFoldDB" id="A0A2T5IFV9"/>
<organism evidence="8 9">
    <name type="scientific">Trichococcus patagoniensis</name>
    <dbReference type="NCBI Taxonomy" id="382641"/>
    <lineage>
        <taxon>Bacteria</taxon>
        <taxon>Bacillati</taxon>
        <taxon>Bacillota</taxon>
        <taxon>Bacilli</taxon>
        <taxon>Lactobacillales</taxon>
        <taxon>Carnobacteriaceae</taxon>
        <taxon>Trichococcus</taxon>
    </lineage>
</organism>
<name>A0A2T5IFV9_9LACT</name>
<dbReference type="InterPro" id="IPR010377">
    <property type="entry name" value="YabA"/>
</dbReference>
<keyword evidence="3 6" id="KW-0479">Metal-binding</keyword>
<sequence length="134" mass="16138">MALQDKIEKYVWKMRVDKMDKRALYDQFHRVESRISSMGADVKEIQEKMDDLIEENANLQIENQHLRDRIDFLTKEKEDAQKQEPEMSKSRLNLQKLYEDGFHVCNVYYGSRRLNDEPCVFCIDVIYGERDRKN</sequence>